<organism evidence="3 4">
    <name type="scientific">Aegilops tauschii subsp. strangulata</name>
    <name type="common">Goatgrass</name>
    <dbReference type="NCBI Taxonomy" id="200361"/>
    <lineage>
        <taxon>Eukaryota</taxon>
        <taxon>Viridiplantae</taxon>
        <taxon>Streptophyta</taxon>
        <taxon>Embryophyta</taxon>
        <taxon>Tracheophyta</taxon>
        <taxon>Spermatophyta</taxon>
        <taxon>Magnoliopsida</taxon>
        <taxon>Liliopsida</taxon>
        <taxon>Poales</taxon>
        <taxon>Poaceae</taxon>
        <taxon>BOP clade</taxon>
        <taxon>Pooideae</taxon>
        <taxon>Triticodae</taxon>
        <taxon>Triticeae</taxon>
        <taxon>Triticinae</taxon>
        <taxon>Aegilops</taxon>
    </lineage>
</organism>
<dbReference type="AlphaFoldDB" id="A0A452XHD4"/>
<dbReference type="InterPro" id="IPR008406">
    <property type="entry name" value="DRM/ARP"/>
</dbReference>
<sequence length="151" mass="16268">HSQPRKKDDGDTHRYAVRGTSRMGLLDQLWDDTVAGPRPDHGFSKLRKYSSSPSSTAAADVAPVVTRSITIARPPSLSVPFGESSSLPSSPACAPDSPFTAASSSTPRVDGWRAFRRKSKMANVDVVRAEATVGPRSPTVYDWVVISSLDR</sequence>
<dbReference type="PANTHER" id="PTHR33565:SF33">
    <property type="entry name" value="OS08G0453200 PROTEIN"/>
    <property type="match status" value="1"/>
</dbReference>
<comment type="similarity">
    <text evidence="1">Belongs to the DRM1/ARP family.</text>
</comment>
<feature type="region of interest" description="Disordered" evidence="2">
    <location>
        <begin position="75"/>
        <end position="106"/>
    </location>
</feature>
<reference evidence="4" key="2">
    <citation type="journal article" date="2017" name="Nat. Plants">
        <title>The Aegilops tauschii genome reveals multiple impacts of transposons.</title>
        <authorList>
            <person name="Zhao G."/>
            <person name="Zou C."/>
            <person name="Li K."/>
            <person name="Wang K."/>
            <person name="Li T."/>
            <person name="Gao L."/>
            <person name="Zhang X."/>
            <person name="Wang H."/>
            <person name="Yang Z."/>
            <person name="Liu X."/>
            <person name="Jiang W."/>
            <person name="Mao L."/>
            <person name="Kong X."/>
            <person name="Jiao Y."/>
            <person name="Jia J."/>
        </authorList>
    </citation>
    <scope>NUCLEOTIDE SEQUENCE [LARGE SCALE GENOMIC DNA]</scope>
    <source>
        <strain evidence="4">cv. AL8/78</strain>
    </source>
</reference>
<feature type="compositionally biased region" description="Low complexity" evidence="2">
    <location>
        <begin position="78"/>
        <end position="98"/>
    </location>
</feature>
<evidence type="ECO:0000313" key="3">
    <source>
        <dbReference type="EnsemblPlants" id="AET0Gv20164600.9"/>
    </source>
</evidence>
<accession>A0A452XHD4</accession>
<protein>
    <submittedName>
        <fullName evidence="3">Uncharacterized protein</fullName>
    </submittedName>
</protein>
<dbReference type="Pfam" id="PF05564">
    <property type="entry name" value="Auxin_repressed"/>
    <property type="match status" value="1"/>
</dbReference>
<reference evidence="3" key="3">
    <citation type="submission" date="2019-03" db="UniProtKB">
        <authorList>
            <consortium name="EnsemblPlants"/>
        </authorList>
    </citation>
    <scope>IDENTIFICATION</scope>
</reference>
<dbReference type="Proteomes" id="UP000015105">
    <property type="component" value="Unassembled WGS sequence"/>
</dbReference>
<reference evidence="4" key="1">
    <citation type="journal article" date="2014" name="Science">
        <title>Ancient hybridizations among the ancestral genomes of bread wheat.</title>
        <authorList>
            <consortium name="International Wheat Genome Sequencing Consortium,"/>
            <person name="Marcussen T."/>
            <person name="Sandve S.R."/>
            <person name="Heier L."/>
            <person name="Spannagl M."/>
            <person name="Pfeifer M."/>
            <person name="Jakobsen K.S."/>
            <person name="Wulff B.B."/>
            <person name="Steuernagel B."/>
            <person name="Mayer K.F."/>
            <person name="Olsen O.A."/>
        </authorList>
    </citation>
    <scope>NUCLEOTIDE SEQUENCE [LARGE SCALE GENOMIC DNA]</scope>
    <source>
        <strain evidence="4">cv. AL8/78</strain>
    </source>
</reference>
<evidence type="ECO:0000256" key="1">
    <source>
        <dbReference type="ARBA" id="ARBA00010502"/>
    </source>
</evidence>
<dbReference type="Gramene" id="AET0Gv20164600.9">
    <property type="protein sequence ID" value="AET0Gv20164600.9"/>
    <property type="gene ID" value="AET0Gv20164600"/>
</dbReference>
<evidence type="ECO:0000313" key="4">
    <source>
        <dbReference type="Proteomes" id="UP000015105"/>
    </source>
</evidence>
<proteinExistence type="inferred from homology"/>
<dbReference type="STRING" id="200361.A0A452XHD4"/>
<feature type="region of interest" description="Disordered" evidence="2">
    <location>
        <begin position="34"/>
        <end position="60"/>
    </location>
</feature>
<dbReference type="EnsemblPlants" id="AET0Gv20164600.9">
    <property type="protein sequence ID" value="AET0Gv20164600.9"/>
    <property type="gene ID" value="AET0Gv20164600"/>
</dbReference>
<keyword evidence="4" id="KW-1185">Reference proteome</keyword>
<dbReference type="PANTHER" id="PTHR33565">
    <property type="entry name" value="DORMANCY-ASSOCIATED PROTEIN 1"/>
    <property type="match status" value="1"/>
</dbReference>
<evidence type="ECO:0000256" key="2">
    <source>
        <dbReference type="SAM" id="MobiDB-lite"/>
    </source>
</evidence>
<name>A0A452XHD4_AEGTS</name>